<feature type="domain" description="ABC transporter" evidence="5">
    <location>
        <begin position="184"/>
        <end position="410"/>
    </location>
</feature>
<dbReference type="GO" id="GO:0005524">
    <property type="term" value="F:ATP binding"/>
    <property type="evidence" value="ECO:0007669"/>
    <property type="project" value="UniProtKB-KW"/>
</dbReference>
<dbReference type="PANTHER" id="PTHR42734">
    <property type="entry name" value="METAL TRANSPORT SYSTEM ATP-BINDING PROTEIN TM_0124-RELATED"/>
    <property type="match status" value="1"/>
</dbReference>
<name>A0ABX1GT10_9FLAO</name>
<keyword evidence="7" id="KW-1185">Reference proteome</keyword>
<keyword evidence="4 6" id="KW-0067">ATP-binding</keyword>
<dbReference type="Gene3D" id="3.40.50.300">
    <property type="entry name" value="P-loop containing nucleotide triphosphate hydrolases"/>
    <property type="match status" value="1"/>
</dbReference>
<proteinExistence type="inferred from homology"/>
<reference evidence="6 7" key="1">
    <citation type="submission" date="2020-04" db="EMBL/GenBank/DDBJ databases">
        <authorList>
            <person name="Yoon J."/>
        </authorList>
    </citation>
    <scope>NUCLEOTIDE SEQUENCE [LARGE SCALE GENOMIC DNA]</scope>
    <source>
        <strain evidence="6 7">DJ-13</strain>
    </source>
</reference>
<comment type="caution">
    <text evidence="6">The sequence shown here is derived from an EMBL/GenBank/DDBJ whole genome shotgun (WGS) entry which is preliminary data.</text>
</comment>
<evidence type="ECO:0000313" key="7">
    <source>
        <dbReference type="Proteomes" id="UP000718451"/>
    </source>
</evidence>
<dbReference type="PANTHER" id="PTHR42734:SF17">
    <property type="entry name" value="METAL TRANSPORT SYSTEM ATP-BINDING PROTEIN TM_0124-RELATED"/>
    <property type="match status" value="1"/>
</dbReference>
<keyword evidence="2" id="KW-0813">Transport</keyword>
<organism evidence="6 7">
    <name type="scientific">Croceivirga thetidis</name>
    <dbReference type="NCBI Taxonomy" id="2721623"/>
    <lineage>
        <taxon>Bacteria</taxon>
        <taxon>Pseudomonadati</taxon>
        <taxon>Bacteroidota</taxon>
        <taxon>Flavobacteriia</taxon>
        <taxon>Flavobacteriales</taxon>
        <taxon>Flavobacteriaceae</taxon>
        <taxon>Croceivirga</taxon>
    </lineage>
</organism>
<evidence type="ECO:0000313" key="6">
    <source>
        <dbReference type="EMBL" id="NKI33097.1"/>
    </source>
</evidence>
<dbReference type="InterPro" id="IPR027417">
    <property type="entry name" value="P-loop_NTPase"/>
</dbReference>
<dbReference type="InterPro" id="IPR003439">
    <property type="entry name" value="ABC_transporter-like_ATP-bd"/>
</dbReference>
<gene>
    <name evidence="6" type="ORF">HCU67_14165</name>
</gene>
<evidence type="ECO:0000256" key="3">
    <source>
        <dbReference type="ARBA" id="ARBA00022741"/>
    </source>
</evidence>
<evidence type="ECO:0000256" key="1">
    <source>
        <dbReference type="ARBA" id="ARBA00005417"/>
    </source>
</evidence>
<dbReference type="InterPro" id="IPR003593">
    <property type="entry name" value="AAA+_ATPase"/>
</dbReference>
<evidence type="ECO:0000256" key="4">
    <source>
        <dbReference type="ARBA" id="ARBA00022840"/>
    </source>
</evidence>
<protein>
    <submittedName>
        <fullName evidence="6">ATP-binding cassette domain-containing protein</fullName>
    </submittedName>
</protein>
<accession>A0ABX1GT10</accession>
<sequence length="410" mass="46945">MNSAILISSQTKSNDLIKSLKQGVWREFEWLQNEEVGIFSTQEIERFIEEEEIHDRTTLTENSAQSLKSMSSGERKNALLNYLLQRTFQTLILVNPYDNLDTEKVGLLKTKLEEIGNRIQLVQLLTRASDALEITQSYFCFRNSTIEKFADRQTFLRTQANHTEIANQIPEPIEVLELPIKTLISFKKVSVSFNGKQVLQNICWDIRPGEFWQLRGPNGSGKSTLLNMITGESHKGYGQDLTLFGLKKGHGESIWDIKELLGYFTPAMIDRFRGYHTIENMLISGLHDSVGLYQKPSHKEQELALQWLTILNMSSRKNDYFHQLSQGEKRLVMTARAMIKHPPLLILDEPTVGLDDNRINFFVALVNKFAHDSRSAVVYVSHRTEKGLRPQKCFDLLPTKEGSKGLINIT</sequence>
<dbReference type="Proteomes" id="UP000718451">
    <property type="component" value="Unassembled WGS sequence"/>
</dbReference>
<keyword evidence="3" id="KW-0547">Nucleotide-binding</keyword>
<evidence type="ECO:0000256" key="2">
    <source>
        <dbReference type="ARBA" id="ARBA00022448"/>
    </source>
</evidence>
<comment type="similarity">
    <text evidence="1">Belongs to the ABC transporter superfamily.</text>
</comment>
<evidence type="ECO:0000259" key="5">
    <source>
        <dbReference type="PROSITE" id="PS50893"/>
    </source>
</evidence>
<dbReference type="SUPFAM" id="SSF52540">
    <property type="entry name" value="P-loop containing nucleoside triphosphate hydrolases"/>
    <property type="match status" value="1"/>
</dbReference>
<dbReference type="RefSeq" id="WP_168553246.1">
    <property type="nucleotide sequence ID" value="NZ_JAAWWL010000002.1"/>
</dbReference>
<dbReference type="EMBL" id="JAAWWL010000002">
    <property type="protein sequence ID" value="NKI33097.1"/>
    <property type="molecule type" value="Genomic_DNA"/>
</dbReference>
<dbReference type="PROSITE" id="PS50893">
    <property type="entry name" value="ABC_TRANSPORTER_2"/>
    <property type="match status" value="1"/>
</dbReference>
<dbReference type="Pfam" id="PF00005">
    <property type="entry name" value="ABC_tran"/>
    <property type="match status" value="1"/>
</dbReference>
<dbReference type="SMART" id="SM00382">
    <property type="entry name" value="AAA"/>
    <property type="match status" value="1"/>
</dbReference>
<dbReference type="InterPro" id="IPR050153">
    <property type="entry name" value="Metal_Ion_Import_ABC"/>
</dbReference>